<dbReference type="FunFam" id="1.10.1900.40:FF:000001">
    <property type="entry name" value="Erythrocyte membrane protein 1"/>
    <property type="match status" value="1"/>
</dbReference>
<dbReference type="Pfam" id="PF18562">
    <property type="entry name" value="CIDR1_gamma"/>
    <property type="match status" value="1"/>
</dbReference>
<dbReference type="InterPro" id="IPR042202">
    <property type="entry name" value="Duffy-ag-bd_sf"/>
</dbReference>
<protein>
    <recommendedName>
        <fullName evidence="11">Duffy-binding-like domain-containing protein</fullName>
    </recommendedName>
</protein>
<feature type="coiled-coil region" evidence="1">
    <location>
        <begin position="2758"/>
        <end position="2785"/>
    </location>
</feature>
<dbReference type="GO" id="GO:0046789">
    <property type="term" value="F:host cell surface receptor binding"/>
    <property type="evidence" value="ECO:0007669"/>
    <property type="project" value="InterPro"/>
</dbReference>
<feature type="compositionally biased region" description="Polar residues" evidence="2">
    <location>
        <begin position="2035"/>
        <end position="2045"/>
    </location>
</feature>
<feature type="domain" description="Duffy-binding-like" evidence="8">
    <location>
        <begin position="2752"/>
        <end position="2896"/>
    </location>
</feature>
<sequence length="3349" mass="383393">MGGGNRGGGTKDDDAKHVLDEFGQKVHDQVKNGDAEKYIDYLKGDLSQVSSHSETASSLNPCTFDYNELLGVNRKRYPCTNLSGKEERFSEVSGGECDEKKIKDSDSNGGACAPFRRLHLCDYNLETVSNYNSNARHKLLAEVCMAAKYEGETLTRHHTKHEQTNHGFHTNICTVLARSFADIGDIIRGKDLYLGGNTKEKRQRQKIEDNLKEIFENIQSSNGELERLPLDKIREYWWDANRKEVWKAITCSAATGNKYFRGTCGDKENTATQASHQCRCGDGKSKVGTHDSDQVPTYFDYVPQYLRWFEEWAEDFCRKKKKKVEKLEQQCRKKDKSGTERYCSRNGYDCEKTVRARGKLRYGKGCTDCFFACYPYVDWIEKQKEQFDKQKNKYDEEMQKYTNGGGGGGGRRLRRSASNENYEGYEKKFYEELNKSEYRTVDKFLEKLNEEDVCKKVQDTQGGKIHFEKVNSGGTAGSGGTSGTSGTNVESQGTFYRSEYCKPCPWCGMKKKHPDKAWEEKSPDHNCKSGNLYRPINDAKPTDVTILKSGEGETEIETKLNAFCQAQNRSAGGGGGVGSGVRGSNSDSPLYDPWQCYKGEDVVKVGQDEDDEEDYKNVKAAGGLCILKKEEQSEKKIKSEANSQNNHADIQKSFHDFFYYWVAHMLKDSIHWKKKLERCLQNGNRIKCGNQKCKGNCECFKRWVQQKETEWGQIKIHFNTQDFGKQELILGQLDYDFVLKGILKKDELLTSIKEGYGDANEIKHIKALLEEDETKSKTEEETAGADSKKKNTIDWLIQHELDDAEECLEIHDEEEEEKEKGDGNECIEEGENFRYNPCSGDTSGNSRYPVLANKVAYQMHHKAKTQLASRAGRRTLKGDAKKGKYIRGGSGDDFKNICSITKEYTNDSRGNNGGPCKGKDNDNNGVRMKIGTEWSYIKEKEMSYKDFYLPPRRQHMCTSNLEFLDTDKIPFSGSNAKLINDSFLGDVLLSAKMDAEEIIKRYKSQNNIKNVTDPNDQATVCRAVRYSFADIGDVIRGNDLWDHNDQTTLQNHLKSVFKNIKEKLPGIQEIYKIDDPPYKKLREDWWTANRRQVWKAMQCELKNLKKSNGDCHYNSRGTPLDDYIPQRLRWMTEWAEWFCKAQKKEYDELFQKCGICTTGKCNNDKCAKCTQACKDYNRKIQPWREQWTKIQQNYVMLYLHAETTSRDGIGAYSGVVKEKDIPVVAFLQELQKSIKSSVAASGKGVKPTTSPYETAAGYIHQELGRTVGCDTQTQFCKDKNGSTSSGTENKDKYVFREKPNDHDEACKCDKRNKPEPKNEEACEIVEKILTKDNTALKDACDLKYNKGKNYGWKCVSSGDTTSDKGAICVPPRRRKLYVGKLEQWANSGTTQVVSGKAAQGTTSAGTSSPSDPRADDDAALRDWFVQSAAVETFFLWDRYKQLNGKGKDTQGVGSLPQTIIGTPPTGDDEDPQSKLEKGEIPTDFLRLMFYTLADYKDILDGKNIVVDMLSGNDKDTMKKIQAKIQQILPKNGPPPSDKTPQQTWWDTNAQHIWHGMVCALTYKENGSGGEKNTTITQDTDLKDALLDKDSKPQINKYQYNSVKLDDTSGDDPLNNPKLSDFVLRPPYFRYLEEWGQNFCKERKKRLKQIKVDCEVDDSGSGSRRGELKQKYSGDGESCETIRKEDYSNVPDLEGRSCGNSCSSYRKWIERKGKEFDKQKNAYTEQKKNYVKESINHDKEFCTKLKTNYTDAAEFLKRLGSCKTNNGGSEITFEDNGDTFEPAKDCNPCSEFKIKCQNGHCSDDNVKKCQNNKISANDIKHEGDSTVLHMLVSDDNKKGFDGLNKCEIAGIFKGIRKEQWKCGEYCGIDICEQTNVNGKKVGGSQNQKHIIQIRALLKRWVDNFLEDYNKIKKKLNPCINNGEGSKCKYNCQNKCNCVVQWISEKRKEWDTIKERFIKQYNVVSDEVYTVNSFIKGNAYPSDVRNALNKGEDIESLKQSCGCTKSKNTKEQECKNKYAIEILLDRLKTKAQKCQEHQNSGEQTETDCVNHTHVEDDDETSTDNDAQKPAFCPKDVEDTKETEKPKVLPVPPDACEIVGEILKDNNERTTVGECNPKDHPKGSYPGWDCEKNIDPQYTGACMPPRRQKLCLYYIAHESQTENIITDDDLRKAFIKTAAAETFLAWQYYKSKNSMDIKKLQSGEIPPEFLRSMIYTFGDYRDICLDTDISKKVGDVSNAKEKIGKVFSNGADKSPSGKTRQQWWDTNGPDIWKGMVCGLSHHIKEAERENFNKSEAYKYSTVSSRLEDFASRPQFLRWFTEWADQFCEEHKVQKTKLLEICNGVNCSKKYESHETTKQECEKACKSYEQWIKDWKDKYNKQKGKFDKDKRDKKFDDTPAADDVEYVSSAHEYLHEQLEKLCKDEKCSCMEETSTQDEEIELSGNNDFPKALDNPPEEIEKQCECSESSEPMSCVEKTALKLRKIAEKNIDAKLKGNGNTYNGYCNNVTKETYQEPNEGTCIFKKGSLSSIGIINNECKNTGKDRLKMGDEWNCNGKTLDGQNKLCIPPRRKDMCLKKLEDIIGENIRDSNTLLKKIQDAAQHEGSDIIYKLLPENPCDESIICDAMKYSFADIGDIIRGRSKIKPNNYDNIEKELQKIFKNIHEKDTEIKLKYQDNGNERYIKLREAWWDANRKHIWNAMTCKAPKDAFLKKKQNNSGSTELVIAKADSKKNKCAYNSDPPDYDYIPERYRFLQEWSEYYCKLLKKKLEALKSTCHECENKNSMCENDENVKNREDKGKCKECKDKCEEYKKFVHQWHSQFEEQNEIYKELYSKAKTASRVNARSDPSIKFTKKLEETCNDPYSADEYLDKSTHCTDYKFSETNNNENYYAFSKYPKDYKDKCKCKEKTSTSDLGKNMISFIQKSFKSPEIPGLKTIEKAVAQIPKRIKNIRPDAHTIHELVARSFDYFVPFFQTDDKTPPTHNILNDVLPSAIPVGIALALTEYEELDINDIYVPHAPKYKTLIEVVLEPSGNNTTASGNNTTASGKNTPSDTQNDIQNDGIPSSKITDNEWNTLKDEFISQYIQSEQPNDVPNDYSSGDIPFNTQPNTLYFDKPEEKPFIMSIHDRNLLNGEEYNYNVNMVNTMDDIPINRDNNPYSGIDLINDSLNSNNVDIYDEVLKRKENELFGTNHVKQTSIHSVAKPISDDPLHNQLNLFHTWLDRHRDMCEQWNNKEELLDKLKEEWNKDNDRANVPNDNKTLNTDVSIQIHMDNPKPINEFTNMDTILEDLDKPFNEPYYDVQDDIYYDVNDDNDISTVDSNNMDVPSKVQIEMDVNTKLVKKKYPISDVWDI</sequence>
<dbReference type="InterPro" id="IPR008602">
    <property type="entry name" value="Duffy-antigen-binding"/>
</dbReference>
<dbReference type="FunFam" id="1.20.58.830:FF:000001">
    <property type="entry name" value="Erythrocyte membrane protein 1, PfEMP1"/>
    <property type="match status" value="1"/>
</dbReference>
<dbReference type="Proteomes" id="UP000030697">
    <property type="component" value="Unassembled WGS sequence"/>
</dbReference>
<feature type="domain" description="Duffy-antigen binding" evidence="4">
    <location>
        <begin position="110"/>
        <end position="307"/>
    </location>
</feature>
<feature type="compositionally biased region" description="Polar residues" evidence="2">
    <location>
        <begin position="1390"/>
        <end position="1406"/>
    </location>
</feature>
<evidence type="ECO:0000313" key="9">
    <source>
        <dbReference type="EMBL" id="EWC79310.1"/>
    </source>
</evidence>
<dbReference type="FunFam" id="1.20.58.830:FF:000003">
    <property type="entry name" value="Erythrocyte membrane protein 1, PfEMP1"/>
    <property type="match status" value="1"/>
</dbReference>
<organism evidence="9 10">
    <name type="scientific">Plasmodium falciparum UGT5.1</name>
    <dbReference type="NCBI Taxonomy" id="1237627"/>
    <lineage>
        <taxon>Eukaryota</taxon>
        <taxon>Sar</taxon>
        <taxon>Alveolata</taxon>
        <taxon>Apicomplexa</taxon>
        <taxon>Aconoidasida</taxon>
        <taxon>Haemosporida</taxon>
        <taxon>Plasmodiidae</taxon>
        <taxon>Plasmodium</taxon>
        <taxon>Plasmodium (Laverania)</taxon>
    </lineage>
</organism>
<evidence type="ECO:0000259" key="4">
    <source>
        <dbReference type="Pfam" id="PF05424"/>
    </source>
</evidence>
<feature type="domain" description="Duffy-antigen binding" evidence="4">
    <location>
        <begin position="1367"/>
        <end position="1572"/>
    </location>
</feature>
<dbReference type="InterPro" id="IPR054595">
    <property type="entry name" value="DBL_C"/>
</dbReference>
<feature type="coiled-coil region" evidence="1">
    <location>
        <begin position="197"/>
        <end position="224"/>
    </location>
</feature>
<name>W7JKN2_PLAFA</name>
<dbReference type="SUPFAM" id="SSF140924">
    <property type="entry name" value="Duffy binding domain-like"/>
    <property type="match status" value="7"/>
</dbReference>
<feature type="compositionally biased region" description="Polar residues" evidence="2">
    <location>
        <begin position="1451"/>
        <end position="1460"/>
    </location>
</feature>
<evidence type="ECO:0000259" key="5">
    <source>
        <dbReference type="Pfam" id="PF15445"/>
    </source>
</evidence>
<dbReference type="GO" id="GO:0016020">
    <property type="term" value="C:membrane"/>
    <property type="evidence" value="ECO:0007669"/>
    <property type="project" value="InterPro"/>
</dbReference>
<feature type="domain" description="Duffy-binding-like" evidence="8">
    <location>
        <begin position="1633"/>
        <end position="1782"/>
    </location>
</feature>
<dbReference type="InterPro" id="IPR041480">
    <property type="entry name" value="CIDR1_gamma"/>
</dbReference>
<evidence type="ECO:0000256" key="1">
    <source>
        <dbReference type="SAM" id="Coils"/>
    </source>
</evidence>
<evidence type="ECO:0000256" key="2">
    <source>
        <dbReference type="SAM" id="MobiDB-lite"/>
    </source>
</evidence>
<feature type="region of interest" description="Disordered" evidence="2">
    <location>
        <begin position="2033"/>
        <end position="2086"/>
    </location>
</feature>
<dbReference type="OrthoDB" id="379146at2759"/>
<dbReference type="InterPro" id="IPR004258">
    <property type="entry name" value="DBL"/>
</dbReference>
<feature type="domain" description="Duffy-binding-like" evidence="3">
    <location>
        <begin position="1895"/>
        <end position="2037"/>
    </location>
</feature>
<dbReference type="FunFam" id="1.20.58.1930:FF:000001">
    <property type="entry name" value="Erythrocyte membrane protein 1, PfEMP1"/>
    <property type="match status" value="1"/>
</dbReference>
<feature type="compositionally biased region" description="Polar residues" evidence="2">
    <location>
        <begin position="3045"/>
        <end position="3066"/>
    </location>
</feature>
<dbReference type="Pfam" id="PF15447">
    <property type="entry name" value="NTS"/>
    <property type="match status" value="1"/>
</dbReference>
<dbReference type="FunFam" id="1.10.1900.40:FF:000005">
    <property type="entry name" value="Erythrocyte membrane protein 1, PfEMP1"/>
    <property type="match status" value="1"/>
</dbReference>
<feature type="domain" description="Duffy-antigen binding" evidence="4">
    <location>
        <begin position="947"/>
        <end position="1129"/>
    </location>
</feature>
<feature type="domain" description="Duffy-binding-like" evidence="8">
    <location>
        <begin position="311"/>
        <end position="470"/>
    </location>
</feature>
<feature type="domain" description="Duffy-binding-like" evidence="3">
    <location>
        <begin position="657"/>
        <end position="814"/>
    </location>
</feature>
<feature type="domain" description="Duffy-antigen binding" evidence="4">
    <location>
        <begin position="2137"/>
        <end position="2313"/>
    </location>
</feature>
<dbReference type="Pfam" id="PF22672">
    <property type="entry name" value="DBL_C"/>
    <property type="match status" value="3"/>
</dbReference>
<dbReference type="InterPro" id="IPR029211">
    <property type="entry name" value="PfEMP1_ATS"/>
</dbReference>
<accession>W7JKN2</accession>
<dbReference type="Gene3D" id="1.20.1310.20">
    <property type="entry name" value="Duffy-antigen binding domain"/>
    <property type="match status" value="5"/>
</dbReference>
<proteinExistence type="predicted"/>
<keyword evidence="1" id="KW-0175">Coiled coil</keyword>
<gene>
    <name evidence="9" type="ORF">C923_00010</name>
</gene>
<dbReference type="Gene3D" id="1.10.1900.40">
    <property type="entry name" value="Acidic terminal segments, variant surface antigen of PfEMP1"/>
    <property type="match status" value="2"/>
</dbReference>
<feature type="compositionally biased region" description="Low complexity" evidence="2">
    <location>
        <begin position="3029"/>
        <end position="3044"/>
    </location>
</feature>
<dbReference type="FunFam" id="1.20.58.830:FF:000004">
    <property type="entry name" value="Erythrocyte membrane protein 1, PfEMP1"/>
    <property type="match status" value="1"/>
</dbReference>
<dbReference type="EMBL" id="KE124367">
    <property type="protein sequence ID" value="EWC79310.1"/>
    <property type="molecule type" value="Genomic_DNA"/>
</dbReference>
<dbReference type="Gene3D" id="1.20.58.1930">
    <property type="match status" value="1"/>
</dbReference>
<dbReference type="Pfam" id="PF03011">
    <property type="entry name" value="PFEMP"/>
    <property type="match status" value="2"/>
</dbReference>
<feature type="region of interest" description="Disordered" evidence="2">
    <location>
        <begin position="467"/>
        <end position="487"/>
    </location>
</feature>
<feature type="domain" description="Plasmodium falciparum erythrocyte membrane protein 1 acidic terminal segment" evidence="5">
    <location>
        <begin position="3000"/>
        <end position="3349"/>
    </location>
</feature>
<dbReference type="Pfam" id="PF15445">
    <property type="entry name" value="ATS"/>
    <property type="match status" value="1"/>
</dbReference>
<dbReference type="FunFam" id="1.20.58.830:FF:000021">
    <property type="entry name" value="Erythrocyte membrane protein 1, PfEMP1"/>
    <property type="match status" value="1"/>
</dbReference>
<evidence type="ECO:0000259" key="3">
    <source>
        <dbReference type="Pfam" id="PF03011"/>
    </source>
</evidence>
<feature type="compositionally biased region" description="Basic and acidic residues" evidence="2">
    <location>
        <begin position="2072"/>
        <end position="2084"/>
    </location>
</feature>
<evidence type="ECO:0000313" key="10">
    <source>
        <dbReference type="Proteomes" id="UP000030697"/>
    </source>
</evidence>
<feature type="region of interest" description="Disordered" evidence="2">
    <location>
        <begin position="3029"/>
        <end position="3066"/>
    </location>
</feature>
<evidence type="ECO:0000259" key="8">
    <source>
        <dbReference type="Pfam" id="PF22672"/>
    </source>
</evidence>
<feature type="region of interest" description="Disordered" evidence="2">
    <location>
        <begin position="1447"/>
        <end position="1475"/>
    </location>
</feature>
<feature type="domain" description="Plasmodium falciparum erythrocyte membrane protein-1 N-terminal segment" evidence="6">
    <location>
        <begin position="14"/>
        <end position="48"/>
    </location>
</feature>
<dbReference type="InterPro" id="IPR044932">
    <property type="entry name" value="PfEMP1_ATS_sf"/>
</dbReference>
<feature type="domain" description="Duffy-antigen binding" evidence="4">
    <location>
        <begin position="2561"/>
        <end position="2748"/>
    </location>
</feature>
<dbReference type="Gene3D" id="1.20.58.830">
    <property type="match status" value="6"/>
</dbReference>
<dbReference type="InterPro" id="IPR029210">
    <property type="entry name" value="PfEMP1_NTS"/>
</dbReference>
<feature type="region of interest" description="Disordered" evidence="2">
    <location>
        <begin position="1390"/>
        <end position="1415"/>
    </location>
</feature>
<evidence type="ECO:0000259" key="6">
    <source>
        <dbReference type="Pfam" id="PF15447"/>
    </source>
</evidence>
<evidence type="ECO:0000259" key="7">
    <source>
        <dbReference type="Pfam" id="PF18562"/>
    </source>
</evidence>
<reference evidence="9 10" key="1">
    <citation type="submission" date="2013-02" db="EMBL/GenBank/DDBJ databases">
        <title>The Genome Sequence of Plasmodium falciparum UGT5.1.</title>
        <authorList>
            <consortium name="The Broad Institute Genome Sequencing Platform"/>
            <consortium name="The Broad Institute Genome Sequencing Center for Infectious Disease"/>
            <person name="Neafsey D."/>
            <person name="Cheeseman I."/>
            <person name="Volkman S."/>
            <person name="Adams J."/>
            <person name="Walker B."/>
            <person name="Young S.K."/>
            <person name="Zeng Q."/>
            <person name="Gargeya S."/>
            <person name="Fitzgerald M."/>
            <person name="Haas B."/>
            <person name="Abouelleil A."/>
            <person name="Alvarado L."/>
            <person name="Arachchi H.M."/>
            <person name="Berlin A.M."/>
            <person name="Chapman S.B."/>
            <person name="Dewar J."/>
            <person name="Goldberg J."/>
            <person name="Griggs A."/>
            <person name="Gujja S."/>
            <person name="Hansen M."/>
            <person name="Howarth C."/>
            <person name="Imamovic A."/>
            <person name="Larimer J."/>
            <person name="McCowan C."/>
            <person name="Murphy C."/>
            <person name="Neiman D."/>
            <person name="Pearson M."/>
            <person name="Priest M."/>
            <person name="Roberts A."/>
            <person name="Saif S."/>
            <person name="Shea T."/>
            <person name="Sisk P."/>
            <person name="Sykes S."/>
            <person name="Wortman J."/>
            <person name="Nusbaum C."/>
            <person name="Birren B."/>
        </authorList>
    </citation>
    <scope>NUCLEOTIDE SEQUENCE [LARGE SCALE GENOMIC DNA]</scope>
    <source>
        <strain evidence="9 10">UGT5.1</strain>
    </source>
</reference>
<feature type="compositionally biased region" description="Gly residues" evidence="2">
    <location>
        <begin position="474"/>
        <end position="483"/>
    </location>
</feature>
<dbReference type="Pfam" id="PF05424">
    <property type="entry name" value="Duffy_binding"/>
    <property type="match status" value="5"/>
</dbReference>
<feature type="domain" description="Cysteine-rich interdomain region 1 gamma" evidence="7">
    <location>
        <begin position="1824"/>
        <end position="1874"/>
    </location>
</feature>
<evidence type="ECO:0008006" key="11">
    <source>
        <dbReference type="Google" id="ProtNLM"/>
    </source>
</evidence>